<protein>
    <recommendedName>
        <fullName evidence="1">DUF4189 domain-containing protein</fullName>
    </recommendedName>
</protein>
<gene>
    <name evidence="2" type="ORF">NIES46_24630</name>
</gene>
<keyword evidence="3" id="KW-1185">Reference proteome</keyword>
<evidence type="ECO:0000313" key="3">
    <source>
        <dbReference type="Proteomes" id="UP000326169"/>
    </source>
</evidence>
<reference evidence="2 3" key="1">
    <citation type="journal article" date="2019" name="J Genomics">
        <title>The Draft Genome of a Hydrogen-producing Cyanobacterium, Arthrospira platensis NIES-46.</title>
        <authorList>
            <person name="Suzuki S."/>
            <person name="Yamaguchi H."/>
            <person name="Kawachi M."/>
        </authorList>
    </citation>
    <scope>NUCLEOTIDE SEQUENCE [LARGE SCALE GENOMIC DNA]</scope>
    <source>
        <strain evidence="2 3">NIES-46</strain>
    </source>
</reference>
<dbReference type="InterPro" id="IPR025240">
    <property type="entry name" value="DUF4189"/>
</dbReference>
<dbReference type="Proteomes" id="UP000326169">
    <property type="component" value="Unassembled WGS sequence"/>
</dbReference>
<evidence type="ECO:0000313" key="2">
    <source>
        <dbReference type="EMBL" id="GCE94408.1"/>
    </source>
</evidence>
<dbReference type="RefSeq" id="WP_006618323.1">
    <property type="nucleotide sequence ID" value="NZ_BIMW01000097.1"/>
</dbReference>
<dbReference type="EMBL" id="BIMW01000097">
    <property type="protein sequence ID" value="GCE94408.1"/>
    <property type="molecule type" value="Genomic_DNA"/>
</dbReference>
<dbReference type="Pfam" id="PF13827">
    <property type="entry name" value="DUF4189"/>
    <property type="match status" value="1"/>
</dbReference>
<accession>A0A5M3T8Q3</accession>
<dbReference type="GeneID" id="301683307"/>
<name>A0A5M3T8Q3_LIMPL</name>
<organism evidence="2 3">
    <name type="scientific">Limnospira platensis NIES-46</name>
    <dbReference type="NCBI Taxonomy" id="1236695"/>
    <lineage>
        <taxon>Bacteria</taxon>
        <taxon>Bacillati</taxon>
        <taxon>Cyanobacteriota</taxon>
        <taxon>Cyanophyceae</taxon>
        <taxon>Oscillatoriophycideae</taxon>
        <taxon>Oscillatoriales</taxon>
        <taxon>Sirenicapillariaceae</taxon>
        <taxon>Limnospira</taxon>
    </lineage>
</organism>
<sequence length="126" mass="13504">MIKCLSLTGLILIALEGITTGAILAQNRDNYGAIATSTTNPAQWGYSHDYPTLAQAQRYALEYCGQADCQIRVWFKNGCGAIATNGSNIGSAWSVNRAEAEARSIVACGQGDCKIQVWACTTHFDP</sequence>
<feature type="domain" description="DUF4189" evidence="1">
    <location>
        <begin position="31"/>
        <end position="120"/>
    </location>
</feature>
<evidence type="ECO:0000259" key="1">
    <source>
        <dbReference type="Pfam" id="PF13827"/>
    </source>
</evidence>
<comment type="caution">
    <text evidence="2">The sequence shown here is derived from an EMBL/GenBank/DDBJ whole genome shotgun (WGS) entry which is preliminary data.</text>
</comment>
<proteinExistence type="predicted"/>